<accession>A0A645EGQ1</accession>
<proteinExistence type="predicted"/>
<comment type="caution">
    <text evidence="2">The sequence shown here is derived from an EMBL/GenBank/DDBJ whole genome shotgun (WGS) entry which is preliminary data.</text>
</comment>
<reference evidence="2" key="1">
    <citation type="submission" date="2019-08" db="EMBL/GenBank/DDBJ databases">
        <authorList>
            <person name="Kucharzyk K."/>
            <person name="Murdoch R.W."/>
            <person name="Higgins S."/>
            <person name="Loffler F."/>
        </authorList>
    </citation>
    <scope>NUCLEOTIDE SEQUENCE</scope>
</reference>
<evidence type="ECO:0000313" key="2">
    <source>
        <dbReference type="EMBL" id="MPM99933.1"/>
    </source>
</evidence>
<feature type="region of interest" description="Disordered" evidence="1">
    <location>
        <begin position="34"/>
        <end position="87"/>
    </location>
</feature>
<protein>
    <submittedName>
        <fullName evidence="2">Uncharacterized protein</fullName>
    </submittedName>
</protein>
<name>A0A645EGQ1_9ZZZZ</name>
<evidence type="ECO:0000256" key="1">
    <source>
        <dbReference type="SAM" id="MobiDB-lite"/>
    </source>
</evidence>
<dbReference type="EMBL" id="VSSQ01045988">
    <property type="protein sequence ID" value="MPM99933.1"/>
    <property type="molecule type" value="Genomic_DNA"/>
</dbReference>
<feature type="compositionally biased region" description="Basic and acidic residues" evidence="1">
    <location>
        <begin position="34"/>
        <end position="51"/>
    </location>
</feature>
<dbReference type="AlphaFoldDB" id="A0A645EGQ1"/>
<gene>
    <name evidence="2" type="ORF">SDC9_147128</name>
</gene>
<organism evidence="2">
    <name type="scientific">bioreactor metagenome</name>
    <dbReference type="NCBI Taxonomy" id="1076179"/>
    <lineage>
        <taxon>unclassified sequences</taxon>
        <taxon>metagenomes</taxon>
        <taxon>ecological metagenomes</taxon>
    </lineage>
</organism>
<sequence length="155" mass="17124">MGLDGPDARRNGTPRERLYYGTSLLINSTLPAGCRHEMRGNRNDRKRDAKKATAGRDGAVLRADCHGAQGRNSARRRNGDARPQLRRQPLWRTVFADSKRAAQTRRILRRAGGSGHFSGVSLRDDAHWRTLGQARRGNGLAGELLLMGGADQSLR</sequence>